<sequence length="131" mass="14752">MIEKIEYGTKDLGMILHPEKPNGLLSGETREPWLQLDAYDVEAEGLEALVAHAFHGQSFSPMTVHYDRPARHYVAILSDTIRVYPVPLPSDDHVPHIVIKVSLYKAKITWAVGDDVTHCFTLPSAHSSYWT</sequence>
<proteinExistence type="predicted"/>
<comment type="caution">
    <text evidence="1">The sequence shown here is derived from an EMBL/GenBank/DDBJ whole genome shotgun (WGS) entry which is preliminary data.</text>
</comment>
<evidence type="ECO:0000313" key="2">
    <source>
        <dbReference type="Proteomes" id="UP000315400"/>
    </source>
</evidence>
<reference evidence="1 2" key="1">
    <citation type="submission" date="2019-06" db="EMBL/GenBank/DDBJ databases">
        <title>Metagenome assembled Genome of Spiribacter salinus SL48-SHIP from the microbial mat of Salt Lake 48 (Novosibirsk region, Russia).</title>
        <authorList>
            <person name="Shipova A."/>
            <person name="Rozanov A.S."/>
            <person name="Bryanskaya A.V."/>
            <person name="Peltek S.E."/>
        </authorList>
    </citation>
    <scope>NUCLEOTIDE SEQUENCE [LARGE SCALE GENOMIC DNA]</scope>
    <source>
        <strain evidence="1">SL48-SHIP-2</strain>
    </source>
</reference>
<evidence type="ECO:0000313" key="1">
    <source>
        <dbReference type="EMBL" id="TQE90556.1"/>
    </source>
</evidence>
<gene>
    <name evidence="1" type="ORF">FKY71_20415</name>
</gene>
<organism evidence="1 2">
    <name type="scientific">Spiribacter salinus</name>
    <dbReference type="NCBI Taxonomy" id="1335746"/>
    <lineage>
        <taxon>Bacteria</taxon>
        <taxon>Pseudomonadati</taxon>
        <taxon>Pseudomonadota</taxon>
        <taxon>Gammaproteobacteria</taxon>
        <taxon>Chromatiales</taxon>
        <taxon>Ectothiorhodospiraceae</taxon>
        <taxon>Spiribacter</taxon>
    </lineage>
</organism>
<dbReference type="Proteomes" id="UP000315400">
    <property type="component" value="Unassembled WGS sequence"/>
</dbReference>
<protein>
    <submittedName>
        <fullName evidence="1">Uncharacterized protein</fullName>
    </submittedName>
</protein>
<dbReference type="EMBL" id="VIFK01000719">
    <property type="protein sequence ID" value="TQE90556.1"/>
    <property type="molecule type" value="Genomic_DNA"/>
</dbReference>
<name>A0A540V1F6_9GAMM</name>
<accession>A0A540V1F6</accession>
<dbReference type="AlphaFoldDB" id="A0A540V1F6"/>